<organism evidence="1 2">
    <name type="scientific">Saliterribacillus persicus</name>
    <dbReference type="NCBI Taxonomy" id="930114"/>
    <lineage>
        <taxon>Bacteria</taxon>
        <taxon>Bacillati</taxon>
        <taxon>Bacillota</taxon>
        <taxon>Bacilli</taxon>
        <taxon>Bacillales</taxon>
        <taxon>Bacillaceae</taxon>
        <taxon>Saliterribacillus</taxon>
    </lineage>
</organism>
<dbReference type="AlphaFoldDB" id="A0A368XFT0"/>
<evidence type="ECO:0008006" key="3">
    <source>
        <dbReference type="Google" id="ProtNLM"/>
    </source>
</evidence>
<proteinExistence type="predicted"/>
<comment type="caution">
    <text evidence="1">The sequence shown here is derived from an EMBL/GenBank/DDBJ whole genome shotgun (WGS) entry which is preliminary data.</text>
</comment>
<accession>A0A368XFT0</accession>
<dbReference type="Proteomes" id="UP000252585">
    <property type="component" value="Unassembled WGS sequence"/>
</dbReference>
<protein>
    <recommendedName>
        <fullName evidence="3">DinB family protein</fullName>
    </recommendedName>
</protein>
<keyword evidence="2" id="KW-1185">Reference proteome</keyword>
<sequence length="186" mass="22500">MVKSVYMKEHFQKMYKQREEIADELIYYQKNEWFRPYEEKWSWGETYYHLYLMLKWFRRLSKVYVPLARPVGTLRKEKPYETCSSDIYASYKEKNKKPMKAPFILIPPEYEKINVSFEWLLVEIDKETKLLESVVANISDDEAGHIRFLDPLANNPNLIQGIDLLGIHERHHFLLCKKYYHKAGRL</sequence>
<dbReference type="Gene3D" id="1.20.120.450">
    <property type="entry name" value="dinb family like domain"/>
    <property type="match status" value="1"/>
</dbReference>
<reference evidence="1 2" key="1">
    <citation type="submission" date="2018-07" db="EMBL/GenBank/DDBJ databases">
        <title>Genomic Encyclopedia of Type Strains, Phase IV (KMG-IV): sequencing the most valuable type-strain genomes for metagenomic binning, comparative biology and taxonomic classification.</title>
        <authorList>
            <person name="Goeker M."/>
        </authorList>
    </citation>
    <scope>NUCLEOTIDE SEQUENCE [LARGE SCALE GENOMIC DNA]</scope>
    <source>
        <strain evidence="1 2">DSM 27696</strain>
    </source>
</reference>
<gene>
    <name evidence="1" type="ORF">DFR57_11096</name>
</gene>
<name>A0A368XFT0_9BACI</name>
<evidence type="ECO:0000313" key="2">
    <source>
        <dbReference type="Proteomes" id="UP000252585"/>
    </source>
</evidence>
<evidence type="ECO:0000313" key="1">
    <source>
        <dbReference type="EMBL" id="RCW65878.1"/>
    </source>
</evidence>
<dbReference type="EMBL" id="QPJJ01000010">
    <property type="protein sequence ID" value="RCW65878.1"/>
    <property type="molecule type" value="Genomic_DNA"/>
</dbReference>
<dbReference type="InterPro" id="IPR034660">
    <property type="entry name" value="DinB/YfiT-like"/>
</dbReference>